<dbReference type="AlphaFoldDB" id="A0A455ZDP5"/>
<sequence length="39" mass="4438">MLREVLRGEGVKSITTITANRPADFDIELIKPTKYSQMD</sequence>
<reference evidence="1" key="7">
    <citation type="journal article" date="2017" name="Sci. Rep.">
        <title>Genomic features, phylogenetic relationships, and comparative genomics of Elizabethkingia anophelis strain EM361-97 isolated in Taiwan.</title>
        <authorList>
            <person name="Lin J.N."/>
            <person name="Lai C.H."/>
            <person name="Yang C.H."/>
            <person name="Huang Y.H."/>
            <person name="Lin H.H."/>
        </authorList>
    </citation>
    <scope>NUCLEOTIDE SEQUENCE</scope>
</reference>
<evidence type="ECO:0000313" key="1">
    <source>
        <dbReference type="EMBL" id="DAC74969.1"/>
    </source>
</evidence>
<reference evidence="1" key="5">
    <citation type="journal article" date="2017" name="Genome Announc.">
        <title>Complete Circularized Genome Sequences of Four Strains of Elizabethkingia anophelis, Including Two Novel Strains Isolated from Wild-Caught Anopheles sinensis.</title>
        <authorList>
            <person name="Pei D."/>
            <person name="Nicholson A.C."/>
            <person name="Jiang J."/>
            <person name="Chen H."/>
            <person name="Whitney A.M."/>
            <person name="Villarma A."/>
            <person name="Bell M."/>
            <person name="Humrighouse B."/>
            <person name="Rowe L.A."/>
            <person name="Sheth M."/>
            <person name="Batra D."/>
            <person name="Juieng P."/>
            <person name="Loparev V.N."/>
            <person name="McQuiston J.R."/>
            <person name="Lan Y."/>
            <person name="Ma Y."/>
            <person name="Xu J."/>
        </authorList>
    </citation>
    <scope>NUCLEOTIDE SEQUENCE</scope>
</reference>
<reference evidence="1" key="3">
    <citation type="journal article" date="2016" name="Genome Announc.">
        <title>Complete Genome Sequences of Four Strains from the 2015-2016 Elizabethkingia anophelis Outbreak.</title>
        <authorList>
            <person name="Nicholson A.C."/>
            <person name="Whitney A.M."/>
            <person name="Emery B.D."/>
            <person name="Bell M.E."/>
            <person name="Gartin J.T."/>
            <person name="Humrighouse B.W."/>
            <person name="Loparev V.N."/>
            <person name="Batra D."/>
            <person name="Sheth M."/>
            <person name="Rowe L.A."/>
            <person name="Juieng P."/>
            <person name="Knipe K."/>
            <person name="Gulvik C."/>
            <person name="McQuiston J.R."/>
        </authorList>
    </citation>
    <scope>NUCLEOTIDE SEQUENCE</scope>
</reference>
<reference evidence="1" key="8">
    <citation type="journal article" date="2018" name="J. ISSAAS">
        <title>In Silico Identification of Three Types of Integrative and Conjugative Elements (ICEs) in Elizabethkingia anophelis Strains Isolated from Around the World.</title>
        <authorList>
            <person name="Xu J."/>
            <person name="Pei D."/>
            <person name="Nicholson A."/>
            <person name="Lan Y."/>
            <person name="Xia Q."/>
        </authorList>
    </citation>
    <scope>NUCLEOTIDE SEQUENCE</scope>
</reference>
<name>A0A455ZDP5_9FLAO</name>
<protein>
    <submittedName>
        <fullName evidence="1">Uncharacterized protein</fullName>
    </submittedName>
</protein>
<gene>
    <name evidence="1" type="primary">ICEEaII(2)_502_642_523</name>
</gene>
<accession>A0A455ZDP5</accession>
<organism evidence="1">
    <name type="scientific">Elizabethkingia anophelis</name>
    <dbReference type="NCBI Taxonomy" id="1117645"/>
    <lineage>
        <taxon>Bacteria</taxon>
        <taxon>Pseudomonadati</taxon>
        <taxon>Bacteroidota</taxon>
        <taxon>Flavobacteriia</taxon>
        <taxon>Flavobacteriales</taxon>
        <taxon>Weeksellaceae</taxon>
        <taxon>Elizabethkingia</taxon>
    </lineage>
</organism>
<proteinExistence type="predicted"/>
<reference evidence="1" key="6">
    <citation type="journal article" date="2017" name="Nat. Commun.">
        <title>Evolutionary dynamics and genomic features of the Elizabethkingia anophelis 2015 to 2016 Wisconsin outbreak strain.</title>
        <authorList>
            <person name="Perrin A."/>
            <person name="Larsonneur E."/>
            <person name="Nicholson A.C."/>
            <person name="Edwards D.J."/>
            <person name="Gundlach K.M."/>
            <person name="Whitney A.M."/>
            <person name="Gulvik C.A."/>
            <person name="Bell M.E."/>
            <person name="Rendueles O."/>
            <person name="Cury J."/>
            <person name="Hugon P."/>
            <person name="Clermont D."/>
            <person name="Enouf V."/>
            <person name="Loparev V."/>
            <person name="Juieng P."/>
            <person name="Monson T."/>
            <person name="Warshauer D."/>
            <person name="Elbadawi L.I."/>
            <person name="Walters M.S."/>
            <person name="Crist M.B."/>
            <person name="Noble-Wang J."/>
            <person name="Borlaug G."/>
            <person name="Rocha E.P.C."/>
            <person name="Criscuolo A."/>
            <person name="Touchon M."/>
            <person name="Davis J.P."/>
            <person name="Holt K.E."/>
            <person name="McQuiston J.R."/>
            <person name="Brisse S."/>
        </authorList>
    </citation>
    <scope>NUCLEOTIDE SEQUENCE</scope>
</reference>
<dbReference type="EMBL" id="BK010597">
    <property type="protein sequence ID" value="DAC74969.1"/>
    <property type="molecule type" value="Genomic_DNA"/>
</dbReference>
<reference evidence="1" key="2">
    <citation type="journal article" date="2014" name="PLoS ONE">
        <title>Insights from the genome annotation of Elizabethkingia anophelis from the malaria vector Anopheles gambiae.</title>
        <authorList>
            <person name="Kukutla P."/>
            <person name="Lindberg B.G."/>
            <person name="Pei D."/>
            <person name="Rayl M."/>
            <person name="Yu W."/>
            <person name="Steritz M."/>
            <person name="Faye I."/>
            <person name="Xu J."/>
        </authorList>
    </citation>
    <scope>NUCLEOTIDE SEQUENCE</scope>
</reference>
<reference evidence="1" key="1">
    <citation type="journal article" date="2014" name="Genome Biol. Evol.">
        <title>Comparative genomic analysis of malaria mosquito vector-associated novel pathogen Elizabethkingia anophelis.</title>
        <authorList>
            <person name="Teo J."/>
            <person name="Tan S.Y."/>
            <person name="Liu Y."/>
            <person name="Tay M."/>
            <person name="Ding Y."/>
            <person name="Li Y."/>
            <person name="Kjelleberg S."/>
            <person name="Givskov M."/>
            <person name="Lin R.T."/>
            <person name="Yang L."/>
        </authorList>
    </citation>
    <scope>NUCLEOTIDE SEQUENCE</scope>
</reference>
<reference evidence="1" key="4">
    <citation type="journal article" date="2016" name="Sci. Rep.">
        <title>Genomic epidemiology and global diversity of the emerging bacterial pathogen Elizabethkingia anophelis.</title>
        <authorList>
            <person name="Breurec S."/>
            <person name="Criscuolo A."/>
            <person name="Diancourt L."/>
            <person name="Rendueles O."/>
            <person name="Vandenbogaert M."/>
            <person name="Passet V."/>
            <person name="Caro V."/>
            <person name="Rocha E.P."/>
            <person name="Touchon M."/>
            <person name="Brisse S."/>
        </authorList>
    </citation>
    <scope>NUCLEOTIDE SEQUENCE</scope>
</reference>